<comment type="caution">
    <text evidence="1">The sequence shown here is derived from an EMBL/GenBank/DDBJ whole genome shotgun (WGS) entry which is preliminary data.</text>
</comment>
<dbReference type="RefSeq" id="WP_117313177.1">
    <property type="nucleotide sequence ID" value="NZ_JBHRUJ010000004.1"/>
</dbReference>
<organism evidence="1 2">
    <name type="scientific">Planomicrobium okeanokoites</name>
    <name type="common">Planococcus okeanokoites</name>
    <name type="synonym">Flavobacterium okeanokoites</name>
    <dbReference type="NCBI Taxonomy" id="244"/>
    <lineage>
        <taxon>Bacteria</taxon>
        <taxon>Bacillati</taxon>
        <taxon>Bacillota</taxon>
        <taxon>Bacilli</taxon>
        <taxon>Bacillales</taxon>
        <taxon>Caryophanaceae</taxon>
        <taxon>Planomicrobium</taxon>
    </lineage>
</organism>
<accession>A0ABV7KLB0</accession>
<reference evidence="2" key="1">
    <citation type="journal article" date="2019" name="Int. J. Syst. Evol. Microbiol.">
        <title>The Global Catalogue of Microorganisms (GCM) 10K type strain sequencing project: providing services to taxonomists for standard genome sequencing and annotation.</title>
        <authorList>
            <consortium name="The Broad Institute Genomics Platform"/>
            <consortium name="The Broad Institute Genome Sequencing Center for Infectious Disease"/>
            <person name="Wu L."/>
            <person name="Ma J."/>
        </authorList>
    </citation>
    <scope>NUCLEOTIDE SEQUENCE [LARGE SCALE GENOMIC DNA]</scope>
    <source>
        <strain evidence="2">CCM 320</strain>
    </source>
</reference>
<dbReference type="EMBL" id="JBHRUJ010000004">
    <property type="protein sequence ID" value="MFC3210213.1"/>
    <property type="molecule type" value="Genomic_DNA"/>
</dbReference>
<dbReference type="Proteomes" id="UP001595625">
    <property type="component" value="Unassembled WGS sequence"/>
</dbReference>
<proteinExistence type="predicted"/>
<keyword evidence="2" id="KW-1185">Reference proteome</keyword>
<evidence type="ECO:0000313" key="2">
    <source>
        <dbReference type="Proteomes" id="UP001595625"/>
    </source>
</evidence>
<sequence length="90" mass="10535">MDLIRFLFFKKKHLVYTAFGQDSYYRASSRLNGAGIDFDAKLKITAKTYDSSTHMADQFVRNAIVDTTEYDFFVQKEDKYKAEQALTREN</sequence>
<protein>
    <submittedName>
        <fullName evidence="1">Uncharacterized protein</fullName>
    </submittedName>
</protein>
<evidence type="ECO:0000313" key="1">
    <source>
        <dbReference type="EMBL" id="MFC3210213.1"/>
    </source>
</evidence>
<gene>
    <name evidence="1" type="ORF">ACFOEJ_03875</name>
</gene>
<name>A0ABV7KLB0_PLAOK</name>